<evidence type="ECO:0000256" key="2">
    <source>
        <dbReference type="SAM" id="Coils"/>
    </source>
</evidence>
<dbReference type="PANTHER" id="PTHR33463">
    <property type="entry name" value="NB-ARC DOMAIN-CONTAINING PROTEIN-RELATED"/>
    <property type="match status" value="1"/>
</dbReference>
<dbReference type="InterPro" id="IPR050905">
    <property type="entry name" value="Plant_NBS-LRR"/>
</dbReference>
<dbReference type="PANTHER" id="PTHR33463:SF203">
    <property type="entry name" value="AAA+ ATPASE DOMAIN-CONTAINING PROTEIN"/>
    <property type="match status" value="1"/>
</dbReference>
<organism evidence="3">
    <name type="scientific">Eucalyptus grandis</name>
    <name type="common">Flooded gum</name>
    <dbReference type="NCBI Taxonomy" id="71139"/>
    <lineage>
        <taxon>Eukaryota</taxon>
        <taxon>Viridiplantae</taxon>
        <taxon>Streptophyta</taxon>
        <taxon>Embryophyta</taxon>
        <taxon>Tracheophyta</taxon>
        <taxon>Spermatophyta</taxon>
        <taxon>Magnoliopsida</taxon>
        <taxon>eudicotyledons</taxon>
        <taxon>Gunneridae</taxon>
        <taxon>Pentapetalae</taxon>
        <taxon>rosids</taxon>
        <taxon>malvids</taxon>
        <taxon>Myrtales</taxon>
        <taxon>Myrtaceae</taxon>
        <taxon>Myrtoideae</taxon>
        <taxon>Eucalypteae</taxon>
        <taxon>Eucalyptus</taxon>
    </lineage>
</organism>
<feature type="coiled-coil region" evidence="2">
    <location>
        <begin position="36"/>
        <end position="70"/>
    </location>
</feature>
<proteinExistence type="predicted"/>
<accession>A0A059BC45</accession>
<protein>
    <submittedName>
        <fullName evidence="3">Uncharacterized protein</fullName>
    </submittedName>
</protein>
<keyword evidence="2" id="KW-0175">Coiled coil</keyword>
<gene>
    <name evidence="3" type="ORF">EUGRSUZ_G01354</name>
</gene>
<sequence length="166" mass="19526">MPVASKVAEYPTDTLCQRCSYVISYESYVRQLKGGVERLRDVRDRVQDSINEARKNKKRIEADVMRWKKDVQTVANKARDILEQDGRAKKTCFCRWLPKLKVRWLRSSRVQCLPNLKLRYHLGREARRTILDIQALILRSRFEKVYYESDPDVNYVAGDQGVTITD</sequence>
<dbReference type="Gramene" id="KCW63703">
    <property type="protein sequence ID" value="KCW63703"/>
    <property type="gene ID" value="EUGRSUZ_G01354"/>
</dbReference>
<name>A0A059BC45_EUCGR</name>
<evidence type="ECO:0000256" key="1">
    <source>
        <dbReference type="ARBA" id="ARBA00022821"/>
    </source>
</evidence>
<evidence type="ECO:0000313" key="3">
    <source>
        <dbReference type="EMBL" id="KCW63703.1"/>
    </source>
</evidence>
<dbReference type="InParanoid" id="A0A059BC45"/>
<reference evidence="3" key="1">
    <citation type="submission" date="2013-07" db="EMBL/GenBank/DDBJ databases">
        <title>The genome of Eucalyptus grandis.</title>
        <authorList>
            <person name="Schmutz J."/>
            <person name="Hayes R."/>
            <person name="Myburg A."/>
            <person name="Tuskan G."/>
            <person name="Grattapaglia D."/>
            <person name="Rokhsar D.S."/>
        </authorList>
    </citation>
    <scope>NUCLEOTIDE SEQUENCE</scope>
    <source>
        <tissue evidence="3">Leaf extractions</tissue>
    </source>
</reference>
<keyword evidence="1" id="KW-0611">Plant defense</keyword>
<dbReference type="AlphaFoldDB" id="A0A059BC45"/>
<dbReference type="EMBL" id="KK198759">
    <property type="protein sequence ID" value="KCW63703.1"/>
    <property type="molecule type" value="Genomic_DNA"/>
</dbReference>